<comment type="caution">
    <text evidence="3">The sequence shown here is derived from an EMBL/GenBank/DDBJ whole genome shotgun (WGS) entry which is preliminary data.</text>
</comment>
<comment type="similarity">
    <text evidence="2">Belongs to the DapA family.</text>
</comment>
<proteinExistence type="inferred from homology"/>
<evidence type="ECO:0000313" key="3">
    <source>
        <dbReference type="EMBL" id="MCP8937769.1"/>
    </source>
</evidence>
<dbReference type="RefSeq" id="WP_254739071.1">
    <property type="nucleotide sequence ID" value="NZ_JANCLU010000003.1"/>
</dbReference>
<dbReference type="InterPro" id="IPR002220">
    <property type="entry name" value="DapA-like"/>
</dbReference>
<dbReference type="PANTHER" id="PTHR42849:SF1">
    <property type="entry name" value="N-ACETYLNEURAMINATE LYASE"/>
    <property type="match status" value="1"/>
</dbReference>
<protein>
    <submittedName>
        <fullName evidence="3">N-acetylneuraminate lyase</fullName>
        <ecNumber evidence="3">4.1.3.3</ecNumber>
    </submittedName>
</protein>
<organism evidence="3 4">
    <name type="scientific">Alsobacter ponti</name>
    <dbReference type="NCBI Taxonomy" id="2962936"/>
    <lineage>
        <taxon>Bacteria</taxon>
        <taxon>Pseudomonadati</taxon>
        <taxon>Pseudomonadota</taxon>
        <taxon>Alphaproteobacteria</taxon>
        <taxon>Hyphomicrobiales</taxon>
        <taxon>Alsobacteraceae</taxon>
        <taxon>Alsobacter</taxon>
    </lineage>
</organism>
<keyword evidence="1 2" id="KW-0456">Lyase</keyword>
<dbReference type="Pfam" id="PF00701">
    <property type="entry name" value="DHDPS"/>
    <property type="match status" value="1"/>
</dbReference>
<accession>A0ABT1L8G0</accession>
<gene>
    <name evidence="3" type="ORF">NK718_04520</name>
</gene>
<evidence type="ECO:0000313" key="4">
    <source>
        <dbReference type="Proteomes" id="UP001205890"/>
    </source>
</evidence>
<dbReference type="SMART" id="SM01130">
    <property type="entry name" value="DHDPS"/>
    <property type="match status" value="1"/>
</dbReference>
<dbReference type="EMBL" id="JANCLU010000003">
    <property type="protein sequence ID" value="MCP8937769.1"/>
    <property type="molecule type" value="Genomic_DNA"/>
</dbReference>
<sequence>MTSPATPRLGGILSALVTPFRPDGAVNLDAIPALVELQLAQGVHGFYVGGSTGEAFLQTPQERIDVLREVARAARGRGRLIAHVGAIATQDSLRMGAAAAEAGYDAVSAIPPFYYDFSRDDLLAHYMRLVEEVSLPLIVYNFGGRVGRLTADDLLRLLDEPKVAGVKHTSQDLYLLERFKRHRPDAVIFNGYDEMCLAGLAMGADGAIGTTYNVMGDLFVALEAAFRVGDLPRARALQVRANTLIDVLIEVGVFPGTKALLKALGVDCGECRAPFRPLSPDQSQRLQAAFAAIRMTGAD</sequence>
<dbReference type="PANTHER" id="PTHR42849">
    <property type="entry name" value="N-ACETYLNEURAMINATE LYASE"/>
    <property type="match status" value="1"/>
</dbReference>
<keyword evidence="4" id="KW-1185">Reference proteome</keyword>
<dbReference type="EC" id="4.1.3.3" evidence="3"/>
<dbReference type="NCBIfam" id="NF003164">
    <property type="entry name" value="PRK04147.1"/>
    <property type="match status" value="1"/>
</dbReference>
<dbReference type="PRINTS" id="PR00146">
    <property type="entry name" value="DHPICSNTHASE"/>
</dbReference>
<evidence type="ECO:0000256" key="2">
    <source>
        <dbReference type="PIRNR" id="PIRNR001365"/>
    </source>
</evidence>
<dbReference type="Proteomes" id="UP001205890">
    <property type="component" value="Unassembled WGS sequence"/>
</dbReference>
<evidence type="ECO:0000256" key="1">
    <source>
        <dbReference type="ARBA" id="ARBA00023239"/>
    </source>
</evidence>
<dbReference type="InterPro" id="IPR013785">
    <property type="entry name" value="Aldolase_TIM"/>
</dbReference>
<reference evidence="3 4" key="1">
    <citation type="submission" date="2022-07" db="EMBL/GenBank/DDBJ databases">
        <authorList>
            <person name="Li W.-J."/>
            <person name="Deng Q.-Q."/>
        </authorList>
    </citation>
    <scope>NUCLEOTIDE SEQUENCE [LARGE SCALE GENOMIC DNA]</scope>
    <source>
        <strain evidence="3 4">SYSU M60028</strain>
    </source>
</reference>
<name>A0ABT1L8G0_9HYPH</name>
<dbReference type="PIRSF" id="PIRSF001365">
    <property type="entry name" value="DHDPS"/>
    <property type="match status" value="1"/>
</dbReference>
<dbReference type="Gene3D" id="3.20.20.70">
    <property type="entry name" value="Aldolase class I"/>
    <property type="match status" value="1"/>
</dbReference>
<dbReference type="GO" id="GO:0008747">
    <property type="term" value="F:N-acetylneuraminate lyase activity"/>
    <property type="evidence" value="ECO:0007669"/>
    <property type="project" value="UniProtKB-EC"/>
</dbReference>
<dbReference type="SUPFAM" id="SSF51569">
    <property type="entry name" value="Aldolase"/>
    <property type="match status" value="1"/>
</dbReference>